<dbReference type="Proteomes" id="UP000327044">
    <property type="component" value="Unassembled WGS sequence"/>
</dbReference>
<evidence type="ECO:0000256" key="2">
    <source>
        <dbReference type="SAM" id="MobiDB-lite"/>
    </source>
</evidence>
<keyword evidence="4" id="KW-1185">Reference proteome</keyword>
<reference evidence="3 4" key="1">
    <citation type="journal article" date="2018" name="Elife">
        <title>Firefly genomes illuminate parallel origins of bioluminescence in beetles.</title>
        <authorList>
            <person name="Fallon T.R."/>
            <person name="Lower S.E."/>
            <person name="Chang C.H."/>
            <person name="Bessho-Uehara M."/>
            <person name="Martin G.J."/>
            <person name="Bewick A.J."/>
            <person name="Behringer M."/>
            <person name="Debat H.J."/>
            <person name="Wong I."/>
            <person name="Day J.C."/>
            <person name="Suvorov A."/>
            <person name="Silva C.J."/>
            <person name="Stanger-Hall K.F."/>
            <person name="Hall D.W."/>
            <person name="Schmitz R.J."/>
            <person name="Nelson D.R."/>
            <person name="Lewis S.M."/>
            <person name="Shigenobu S."/>
            <person name="Bybee S.M."/>
            <person name="Larracuente A.M."/>
            <person name="Oba Y."/>
            <person name="Weng J.K."/>
        </authorList>
    </citation>
    <scope>NUCLEOTIDE SEQUENCE [LARGE SCALE GENOMIC DNA]</scope>
    <source>
        <strain evidence="3">1611_PpyrPB1</strain>
        <tissue evidence="3">Whole body</tissue>
    </source>
</reference>
<proteinExistence type="predicted"/>
<evidence type="ECO:0000313" key="3">
    <source>
        <dbReference type="EMBL" id="KAB0794329.1"/>
    </source>
</evidence>
<feature type="coiled-coil region" evidence="1">
    <location>
        <begin position="738"/>
        <end position="768"/>
    </location>
</feature>
<organism evidence="3 4">
    <name type="scientific">Photinus pyralis</name>
    <name type="common">Common eastern firefly</name>
    <name type="synonym">Lampyris pyralis</name>
    <dbReference type="NCBI Taxonomy" id="7054"/>
    <lineage>
        <taxon>Eukaryota</taxon>
        <taxon>Metazoa</taxon>
        <taxon>Ecdysozoa</taxon>
        <taxon>Arthropoda</taxon>
        <taxon>Hexapoda</taxon>
        <taxon>Insecta</taxon>
        <taxon>Pterygota</taxon>
        <taxon>Neoptera</taxon>
        <taxon>Endopterygota</taxon>
        <taxon>Coleoptera</taxon>
        <taxon>Polyphaga</taxon>
        <taxon>Elateriformia</taxon>
        <taxon>Elateroidea</taxon>
        <taxon>Lampyridae</taxon>
        <taxon>Lampyrinae</taxon>
        <taxon>Photinus</taxon>
    </lineage>
</organism>
<feature type="coiled-coil region" evidence="1">
    <location>
        <begin position="83"/>
        <end position="182"/>
    </location>
</feature>
<comment type="caution">
    <text evidence="3">The sequence shown here is derived from an EMBL/GenBank/DDBJ whole genome shotgun (WGS) entry which is preliminary data.</text>
</comment>
<evidence type="ECO:0000256" key="1">
    <source>
        <dbReference type="SAM" id="Coils"/>
    </source>
</evidence>
<feature type="coiled-coil region" evidence="1">
    <location>
        <begin position="338"/>
        <end position="584"/>
    </location>
</feature>
<dbReference type="AlphaFoldDB" id="A0A5N4AAM4"/>
<evidence type="ECO:0000313" key="4">
    <source>
        <dbReference type="Proteomes" id="UP000327044"/>
    </source>
</evidence>
<feature type="region of interest" description="Disordered" evidence="2">
    <location>
        <begin position="870"/>
        <end position="890"/>
    </location>
</feature>
<keyword evidence="1" id="KW-0175">Coiled coil</keyword>
<name>A0A5N4AAM4_PHOPY</name>
<accession>A0A5N4AAM4</accession>
<sequence length="890" mass="102153">MRSSCSETSPEELEFRGETYITHHNYGSYPCVSNFCKKIQTQENIKVAHTVLAGSPFPDRWSSETITNESQYEEIILQYKRLLEEAEYALANKDELIELLQNQLLKLENLYKESVNKMENYRYQFVVASKELENLRKICAQYKQNNDKLLRDSEVPGLKKGISQLEKENKYLKNVCNELSKKIDVEQQHSKSSVSSGTQSSSIYDPLDNLKDYCIKIEKLLQFQNKKIESLTTKWDDEKEVSVTCTNSCCKCSTNLEEILIDISNKASFHNENLMKLLNENQTIKHAVTNLETEVLASIPNTHSTINDVNSTKRNAKVKKCSCSDKVHVESNGLLENILSKELDIEKIEHEKEEYRVKFEESSRKERYINSELRNKISELNMKVQEVDELKAQATQFQKLLETLKQENEAYLKELRSLAPAKKLEEEQTSQSLRQLKEQLEFKTLENQKLLECEKALRKHVQNLEHKIEEMDREFVSELNKRNVRIASLQDQYSQYKTESEEKIRVLEQKNATFQELVLSKSQEISTLTENLRQLNENLEVAKLRNKKILQGNEKSIGEISTLFKNKENQCHELAQKVNVLENTAPTDGACDYDIDHIRSEFRIVFREVLEVLKNVQQRIANNSCEISVPPTAVEDITFHMHRFNVILGNDDVSGNYTRRSYTIIPNTSSGSHRALPRKGFETKEKILHNLPMVEAKLDDGNTSENERELSNEVSLCPSPFHPTVADNVGDSSFILTMQQMENDLKALKDQLKEATAIEHKAEKQTNKHESPTTQTKNFPGVESREYVDIEITVAVENNGDDKITNTKGSLIPLPIPTCKSNHGECRGRCRKRGTSVPPTQQLDSITDSADNEYICPCSWCVQHRLHSQMTATRPSTKGKDCSATCSKKK</sequence>
<dbReference type="EMBL" id="VVIM01000008">
    <property type="protein sequence ID" value="KAB0794329.1"/>
    <property type="molecule type" value="Genomic_DNA"/>
</dbReference>
<protein>
    <submittedName>
        <fullName evidence="3">Uncharacterized protein</fullName>
    </submittedName>
</protein>
<dbReference type="InParanoid" id="A0A5N4AAM4"/>
<gene>
    <name evidence="3" type="ORF">PPYR_11168</name>
</gene>